<feature type="compositionally biased region" description="Polar residues" evidence="1">
    <location>
        <begin position="28"/>
        <end position="43"/>
    </location>
</feature>
<feature type="region of interest" description="Disordered" evidence="1">
    <location>
        <begin position="28"/>
        <end position="47"/>
    </location>
</feature>
<dbReference type="EMBL" id="JBBPFD010000014">
    <property type="protein sequence ID" value="KAK7898969.1"/>
    <property type="molecule type" value="Genomic_DNA"/>
</dbReference>
<organism evidence="2 3">
    <name type="scientific">Mugilogobius chulae</name>
    <name type="common">yellowstripe goby</name>
    <dbReference type="NCBI Taxonomy" id="88201"/>
    <lineage>
        <taxon>Eukaryota</taxon>
        <taxon>Metazoa</taxon>
        <taxon>Chordata</taxon>
        <taxon>Craniata</taxon>
        <taxon>Vertebrata</taxon>
        <taxon>Euteleostomi</taxon>
        <taxon>Actinopterygii</taxon>
        <taxon>Neopterygii</taxon>
        <taxon>Teleostei</taxon>
        <taxon>Neoteleostei</taxon>
        <taxon>Acanthomorphata</taxon>
        <taxon>Gobiaria</taxon>
        <taxon>Gobiiformes</taxon>
        <taxon>Gobioidei</taxon>
        <taxon>Gobiidae</taxon>
        <taxon>Gobionellinae</taxon>
        <taxon>Mugilogobius</taxon>
    </lineage>
</organism>
<protein>
    <submittedName>
        <fullName evidence="2">Uncharacterized protein</fullName>
    </submittedName>
</protein>
<keyword evidence="3" id="KW-1185">Reference proteome</keyword>
<evidence type="ECO:0000313" key="3">
    <source>
        <dbReference type="Proteomes" id="UP001460270"/>
    </source>
</evidence>
<reference evidence="3" key="1">
    <citation type="submission" date="2024-04" db="EMBL/GenBank/DDBJ databases">
        <title>Salinicola lusitanus LLJ914,a marine bacterium isolated from the Okinawa Trough.</title>
        <authorList>
            <person name="Li J."/>
        </authorList>
    </citation>
    <scope>NUCLEOTIDE SEQUENCE [LARGE SCALE GENOMIC DNA]</scope>
</reference>
<proteinExistence type="predicted"/>
<dbReference type="AlphaFoldDB" id="A0AAW0NSL2"/>
<name>A0AAW0NSL2_9GOBI</name>
<feature type="region of interest" description="Disordered" evidence="1">
    <location>
        <begin position="75"/>
        <end position="95"/>
    </location>
</feature>
<comment type="caution">
    <text evidence="2">The sequence shown here is derived from an EMBL/GenBank/DDBJ whole genome shotgun (WGS) entry which is preliminary data.</text>
</comment>
<evidence type="ECO:0000256" key="1">
    <source>
        <dbReference type="SAM" id="MobiDB-lite"/>
    </source>
</evidence>
<evidence type="ECO:0000313" key="2">
    <source>
        <dbReference type="EMBL" id="KAK7898969.1"/>
    </source>
</evidence>
<dbReference type="Proteomes" id="UP001460270">
    <property type="component" value="Unassembled WGS sequence"/>
</dbReference>
<sequence length="121" mass="12682">MAASILEEDSRYGSSPLAMLTATCNKFGSTSPVRDTATPNKTSPVKKPYIMTSDLQAAKNARTADTGLADSYTGSFTTSGGGSSGLLTPTGSPLLLPEDTLQNTILSPTRSRPQRPRTLLC</sequence>
<feature type="compositionally biased region" description="Low complexity" evidence="1">
    <location>
        <begin position="85"/>
        <end position="95"/>
    </location>
</feature>
<accession>A0AAW0NSL2</accession>
<gene>
    <name evidence="2" type="ORF">WMY93_019822</name>
</gene>